<reference evidence="2 3" key="1">
    <citation type="journal article" date="2014" name="Am. J. Bot.">
        <title>Genome assembly and annotation for red clover (Trifolium pratense; Fabaceae).</title>
        <authorList>
            <person name="Istvanek J."/>
            <person name="Jaros M."/>
            <person name="Krenek A."/>
            <person name="Repkova J."/>
        </authorList>
    </citation>
    <scope>NUCLEOTIDE SEQUENCE [LARGE SCALE GENOMIC DNA]</scope>
    <source>
        <strain evidence="3">cv. Tatra</strain>
        <tissue evidence="2">Young leaves</tissue>
    </source>
</reference>
<accession>A0A2K3L739</accession>
<gene>
    <name evidence="2" type="ORF">L195_g030266</name>
</gene>
<name>A0A2K3L739_TRIPR</name>
<reference evidence="2 3" key="2">
    <citation type="journal article" date="2017" name="Front. Plant Sci.">
        <title>Gene Classification and Mining of Molecular Markers Useful in Red Clover (Trifolium pratense) Breeding.</title>
        <authorList>
            <person name="Istvanek J."/>
            <person name="Dluhosova J."/>
            <person name="Dluhos P."/>
            <person name="Patkova L."/>
            <person name="Nedelnik J."/>
            <person name="Repkova J."/>
        </authorList>
    </citation>
    <scope>NUCLEOTIDE SEQUENCE [LARGE SCALE GENOMIC DNA]</scope>
    <source>
        <strain evidence="3">cv. Tatra</strain>
        <tissue evidence="2">Young leaves</tissue>
    </source>
</reference>
<dbReference type="Pfam" id="PF20167">
    <property type="entry name" value="Transposase_32"/>
    <property type="match status" value="1"/>
</dbReference>
<organism evidence="2 3">
    <name type="scientific">Trifolium pratense</name>
    <name type="common">Red clover</name>
    <dbReference type="NCBI Taxonomy" id="57577"/>
    <lineage>
        <taxon>Eukaryota</taxon>
        <taxon>Viridiplantae</taxon>
        <taxon>Streptophyta</taxon>
        <taxon>Embryophyta</taxon>
        <taxon>Tracheophyta</taxon>
        <taxon>Spermatophyta</taxon>
        <taxon>Magnoliopsida</taxon>
        <taxon>eudicotyledons</taxon>
        <taxon>Gunneridae</taxon>
        <taxon>Pentapetalae</taxon>
        <taxon>rosids</taxon>
        <taxon>fabids</taxon>
        <taxon>Fabales</taxon>
        <taxon>Fabaceae</taxon>
        <taxon>Papilionoideae</taxon>
        <taxon>50 kb inversion clade</taxon>
        <taxon>NPAAA clade</taxon>
        <taxon>Hologalegina</taxon>
        <taxon>IRL clade</taxon>
        <taxon>Trifolieae</taxon>
        <taxon>Trifolium</taxon>
    </lineage>
</organism>
<feature type="domain" description="Putative plant transposon protein" evidence="1">
    <location>
        <begin position="38"/>
        <end position="215"/>
    </location>
</feature>
<protein>
    <recommendedName>
        <fullName evidence="1">Putative plant transposon protein domain-containing protein</fullName>
    </recommendedName>
</protein>
<proteinExistence type="predicted"/>
<comment type="caution">
    <text evidence="2">The sequence shown here is derived from an EMBL/GenBank/DDBJ whole genome shotgun (WGS) entry which is preliminary data.</text>
</comment>
<sequence length="260" mass="29997">MATSSNSNKVTVIREKVINFENLEKQGINLHQTVKIQEWEKYFTLLDGPTYPQLVREFWNNAFIKEKKANTTPVIETRVLGCSITITPTDIAELIRCSEKGIDIEKYRYNSGLEPSIIRKLYDFSGNKTETKSLKPVANLWYKILVSNFMPKEETGLALTIDKHFLYFIMMKQKINLPLTIFNYMKSCIEISRKGNLDFIPYGRVISELLNQRGIVKKARCSRITDYLAKSWGSPLQTVEEREETSSQSYSSYSPCILGF</sequence>
<dbReference type="AlphaFoldDB" id="A0A2K3L739"/>
<dbReference type="InterPro" id="IPR046796">
    <property type="entry name" value="Transposase_32_dom"/>
</dbReference>
<evidence type="ECO:0000313" key="2">
    <source>
        <dbReference type="EMBL" id="PNX74348.1"/>
    </source>
</evidence>
<evidence type="ECO:0000313" key="3">
    <source>
        <dbReference type="Proteomes" id="UP000236291"/>
    </source>
</evidence>
<dbReference type="Proteomes" id="UP000236291">
    <property type="component" value="Unassembled WGS sequence"/>
</dbReference>
<dbReference type="EMBL" id="ASHM01027378">
    <property type="protein sequence ID" value="PNX74348.1"/>
    <property type="molecule type" value="Genomic_DNA"/>
</dbReference>
<evidence type="ECO:0000259" key="1">
    <source>
        <dbReference type="Pfam" id="PF20167"/>
    </source>
</evidence>